<dbReference type="InterPro" id="IPR002372">
    <property type="entry name" value="PQQ_rpt_dom"/>
</dbReference>
<protein>
    <submittedName>
        <fullName evidence="2">Pyrrolo-quinoline quinone repeat-containing protein</fullName>
    </submittedName>
</protein>
<dbReference type="Pfam" id="PF13360">
    <property type="entry name" value="PQQ_2"/>
    <property type="match status" value="2"/>
</dbReference>
<dbReference type="EMBL" id="CP002292">
    <property type="protein sequence ID" value="ADP71395.1"/>
    <property type="molecule type" value="Genomic_DNA"/>
</dbReference>
<dbReference type="InterPro" id="IPR018391">
    <property type="entry name" value="PQQ_b-propeller_rpt"/>
</dbReference>
<evidence type="ECO:0000313" key="2">
    <source>
        <dbReference type="EMBL" id="ADP71395.1"/>
    </source>
</evidence>
<name>E3I2N6_RHOVT</name>
<evidence type="ECO:0000259" key="1">
    <source>
        <dbReference type="Pfam" id="PF13360"/>
    </source>
</evidence>
<feature type="domain" description="Pyrrolo-quinoline quinone repeat" evidence="1">
    <location>
        <begin position="411"/>
        <end position="472"/>
    </location>
</feature>
<gene>
    <name evidence="2" type="ordered locus">Rvan_2170</name>
</gene>
<dbReference type="PANTHER" id="PTHR34512:SF30">
    <property type="entry name" value="OUTER MEMBRANE PROTEIN ASSEMBLY FACTOR BAMB"/>
    <property type="match status" value="1"/>
</dbReference>
<dbReference type="Proteomes" id="UP000001399">
    <property type="component" value="Chromosome"/>
</dbReference>
<dbReference type="PROSITE" id="PS51257">
    <property type="entry name" value="PROKAR_LIPOPROTEIN"/>
    <property type="match status" value="1"/>
</dbReference>
<organism evidence="2 3">
    <name type="scientific">Rhodomicrobium vannielii (strain ATCC 17100 / DSM 162 / LMG 4299 / NCIMB 10020 / ATH 3.1.1)</name>
    <dbReference type="NCBI Taxonomy" id="648757"/>
    <lineage>
        <taxon>Bacteria</taxon>
        <taxon>Pseudomonadati</taxon>
        <taxon>Pseudomonadota</taxon>
        <taxon>Alphaproteobacteria</taxon>
        <taxon>Hyphomicrobiales</taxon>
        <taxon>Hyphomicrobiaceae</taxon>
        <taxon>Rhodomicrobium</taxon>
    </lineage>
</organism>
<dbReference type="Gene3D" id="2.130.10.10">
    <property type="entry name" value="YVTN repeat-like/Quinoprotein amine dehydrogenase"/>
    <property type="match status" value="1"/>
</dbReference>
<dbReference type="InterPro" id="IPR015943">
    <property type="entry name" value="WD40/YVTN_repeat-like_dom_sf"/>
</dbReference>
<dbReference type="InterPro" id="IPR011047">
    <property type="entry name" value="Quinoprotein_ADH-like_sf"/>
</dbReference>
<sequence length="472" mass="49429">MKRKHNSARYGRRFLLVSTLSVLSVATLLGGCESVGLSEPSMPSISSVTSVFDKKQEKLPGKRMSVLGGVEDKGSISAAEVASPVSLPPAVMNVSWSQPGGVATNAPGHLAFGQDLRTAWTASAGEGSSKRMRLTAIPIVYDGKVYTLDAEGTIRAISMENGGTVWRMSTVPEDKAGFDIMRPFNGNNHSRAGFGGGLAADGGKIYVATGFGTVLALDAGTGSPVWTKKILIPIREAPTAADGRVYIVNAESELFCLNANDGSELWTQKGLPENAAVLTSASPAVSGNLVFVPFPSGEITAIDVKTGQPKWTETLGKTDITNSSAAIGEAARPVVDRDMLFAMSRGGQLIATSKDKGQRIWTRDIRGSQTPWVAGDAVFVVDVTGKLIALNRKDGKARWVTQLPGDGRWSGPVLAGGKLWLASSRGLFAGVDASTGEIGAQTDLGSPVMIAPVVANGKLFVLTDKAQLIAMN</sequence>
<dbReference type="PANTHER" id="PTHR34512">
    <property type="entry name" value="CELL SURFACE PROTEIN"/>
    <property type="match status" value="1"/>
</dbReference>
<dbReference type="HOGENOM" id="CLU_027480_3_0_5"/>
<reference evidence="3" key="1">
    <citation type="journal article" date="2011" name="J. Bacteriol.">
        <title>Genome sequences of eight morphologically diverse alphaproteobacteria.</title>
        <authorList>
            <consortium name="US DOE Joint Genome Institute"/>
            <person name="Brown P.J."/>
            <person name="Kysela D.T."/>
            <person name="Buechlein A."/>
            <person name="Hemmerich C."/>
            <person name="Brun Y.V."/>
        </authorList>
    </citation>
    <scope>NUCLEOTIDE SEQUENCE [LARGE SCALE GENOMIC DNA]</scope>
    <source>
        <strain evidence="3">ATCC 17100 / ATH 3.1.1 / DSM 162 / LMG 4299</strain>
    </source>
</reference>
<keyword evidence="3" id="KW-1185">Reference proteome</keyword>
<dbReference type="AlphaFoldDB" id="E3I2N6"/>
<dbReference type="eggNOG" id="COG1520">
    <property type="taxonomic scope" value="Bacteria"/>
</dbReference>
<feature type="domain" description="Pyrrolo-quinoline quinone repeat" evidence="1">
    <location>
        <begin position="151"/>
        <end position="400"/>
    </location>
</feature>
<dbReference type="SMART" id="SM00564">
    <property type="entry name" value="PQQ"/>
    <property type="match status" value="7"/>
</dbReference>
<dbReference type="KEGG" id="rva:Rvan_2170"/>
<evidence type="ECO:0000313" key="3">
    <source>
        <dbReference type="Proteomes" id="UP000001399"/>
    </source>
</evidence>
<proteinExistence type="predicted"/>
<dbReference type="SUPFAM" id="SSF50998">
    <property type="entry name" value="Quinoprotein alcohol dehydrogenase-like"/>
    <property type="match status" value="1"/>
</dbReference>
<accession>E3I2N6</accession>
<dbReference type="STRING" id="648757.Rvan_2170"/>